<dbReference type="AlphaFoldDB" id="A0A2V2VY62"/>
<proteinExistence type="predicted"/>
<protein>
    <submittedName>
        <fullName evidence="1">Uncharacterized protein</fullName>
    </submittedName>
</protein>
<dbReference type="InterPro" id="IPR035999">
    <property type="entry name" value="Sec7_dom_sf"/>
</dbReference>
<dbReference type="GO" id="GO:0005085">
    <property type="term" value="F:guanyl-nucleotide exchange factor activity"/>
    <property type="evidence" value="ECO:0007669"/>
    <property type="project" value="InterPro"/>
</dbReference>
<dbReference type="VEuPathDB" id="TriTrypDB:TcCL_NonESM11566"/>
<dbReference type="VEuPathDB" id="TriTrypDB:TCSYLVIO_003859"/>
<gene>
    <name evidence="1" type="ORF">C3747_208g24</name>
</gene>
<dbReference type="VEuPathDB" id="TriTrypDB:TCDM_04699"/>
<dbReference type="Proteomes" id="UP000246078">
    <property type="component" value="Unassembled WGS sequence"/>
</dbReference>
<dbReference type="VEuPathDB" id="TriTrypDB:TcCLB.506559.440"/>
<evidence type="ECO:0000313" key="1">
    <source>
        <dbReference type="EMBL" id="PWV00393.1"/>
    </source>
</evidence>
<accession>A0A2V2VY62</accession>
<evidence type="ECO:0000313" key="2">
    <source>
        <dbReference type="Proteomes" id="UP000246078"/>
    </source>
</evidence>
<dbReference type="VEuPathDB" id="TriTrypDB:ECC02_005658"/>
<dbReference type="VEuPathDB" id="TriTrypDB:TcG_02801"/>
<dbReference type="EMBL" id="PRFC01000208">
    <property type="protein sequence ID" value="PWV00393.1"/>
    <property type="molecule type" value="Genomic_DNA"/>
</dbReference>
<dbReference type="VEuPathDB" id="TriTrypDB:TcBrA4_0123680"/>
<reference evidence="1 2" key="1">
    <citation type="journal article" date="2018" name="Microb. Genom.">
        <title>Expanding an expanded genome: long-read sequencing of Trypanosoma cruzi.</title>
        <authorList>
            <person name="Berna L."/>
            <person name="Rodriguez M."/>
            <person name="Chiribao M.L."/>
            <person name="Parodi-Talice A."/>
            <person name="Pita S."/>
            <person name="Rijo G."/>
            <person name="Alvarez-Valin F."/>
            <person name="Robello C."/>
        </authorList>
    </citation>
    <scope>NUCLEOTIDE SEQUENCE [LARGE SCALE GENOMIC DNA]</scope>
    <source>
        <strain evidence="1 2">TCC</strain>
    </source>
</reference>
<dbReference type="GO" id="GO:0032012">
    <property type="term" value="P:regulation of ARF protein signal transduction"/>
    <property type="evidence" value="ECO:0007669"/>
    <property type="project" value="InterPro"/>
</dbReference>
<name>A0A2V2VY62_TRYCR</name>
<dbReference type="SUPFAM" id="SSF48425">
    <property type="entry name" value="Sec7 domain"/>
    <property type="match status" value="1"/>
</dbReference>
<dbReference type="VEuPathDB" id="TriTrypDB:C4B63_7g68"/>
<organism evidence="1 2">
    <name type="scientific">Trypanosoma cruzi</name>
    <dbReference type="NCBI Taxonomy" id="5693"/>
    <lineage>
        <taxon>Eukaryota</taxon>
        <taxon>Discoba</taxon>
        <taxon>Euglenozoa</taxon>
        <taxon>Kinetoplastea</taxon>
        <taxon>Metakinetoplastina</taxon>
        <taxon>Trypanosomatida</taxon>
        <taxon>Trypanosomatidae</taxon>
        <taxon>Trypanosoma</taxon>
        <taxon>Schizotrypanum</taxon>
    </lineage>
</organism>
<dbReference type="VEuPathDB" id="TriTrypDB:BCY84_18928"/>
<comment type="caution">
    <text evidence="1">The sequence shown here is derived from an EMBL/GenBank/DDBJ whole genome shotgun (WGS) entry which is preliminary data.</text>
</comment>
<dbReference type="VEuPathDB" id="TriTrypDB:C3747_208g24"/>
<sequence length="174" mass="18268">MDALALEAMIGLLRQTSLAVSHPLPPPAELTSLILSRLEQKKLLMEFASLFRRNAIKEGIPFLLGNATRVPAGSSYRNIFGSGVADTPAFVLVEPAGGREVGACLYYLSDVLDKRALGEYLGELGREPPAPVPGGGGRGRGGPCSLGIRTREVSFAGRNCSFLRGAAEGVSTGI</sequence>
<dbReference type="VEuPathDB" id="TriTrypDB:Tc_MARK_453"/>